<keyword evidence="1" id="KW-0812">Transmembrane</keyword>
<dbReference type="RefSeq" id="WP_153542025.1">
    <property type="nucleotide sequence ID" value="NZ_WEGH01000007.1"/>
</dbReference>
<reference evidence="2 3" key="1">
    <citation type="submission" date="2019-10" db="EMBL/GenBank/DDBJ databases">
        <title>Actinomadura rubteroloni sp. nov. and Actinomadura macrotermitis sp. nov., isolated from the gut of fungus growing-termite Macrotermes natalensis.</title>
        <authorList>
            <person name="Benndorf R."/>
            <person name="Martin K."/>
            <person name="Kuefner M."/>
            <person name="De Beer W."/>
            <person name="Kaster A.-K."/>
            <person name="Vollmers J."/>
            <person name="Poulsen M."/>
            <person name="Beemelmanns C."/>
        </authorList>
    </citation>
    <scope>NUCLEOTIDE SEQUENCE [LARGE SCALE GENOMIC DNA]</scope>
    <source>
        <strain evidence="2 3">RB68</strain>
    </source>
</reference>
<dbReference type="OrthoDB" id="3481676at2"/>
<dbReference type="AlphaFoldDB" id="A0A7K0C8M7"/>
<evidence type="ECO:0000256" key="1">
    <source>
        <dbReference type="SAM" id="Phobius"/>
    </source>
</evidence>
<keyword evidence="3" id="KW-1185">Reference proteome</keyword>
<accession>A0A7K0C8M7</accession>
<dbReference type="Proteomes" id="UP000487268">
    <property type="component" value="Unassembled WGS sequence"/>
</dbReference>
<sequence>MRFGTASLRRHGRAGLLMVLFVVAGLLFSYGLEHSASVRLCTAHLVHDASGGTAVVSDGPSVTGPALTAPGHPAPFAPADACLCLAVLLTLLVIALAARPHRARVRVPARSGWTLALPPPSRPAPPSLSSLQVLRL</sequence>
<keyword evidence="1" id="KW-1133">Transmembrane helix</keyword>
<gene>
    <name evidence="2" type="ORF">ACRB68_79170</name>
</gene>
<proteinExistence type="predicted"/>
<protein>
    <submittedName>
        <fullName evidence="2">Uncharacterized protein</fullName>
    </submittedName>
</protein>
<name>A0A7K0C8M7_9ACTN</name>
<feature type="transmembrane region" description="Helical" evidence="1">
    <location>
        <begin position="12"/>
        <end position="32"/>
    </location>
</feature>
<evidence type="ECO:0000313" key="3">
    <source>
        <dbReference type="Proteomes" id="UP000487268"/>
    </source>
</evidence>
<organism evidence="2 3">
    <name type="scientific">Actinomadura macrotermitis</name>
    <dbReference type="NCBI Taxonomy" id="2585200"/>
    <lineage>
        <taxon>Bacteria</taxon>
        <taxon>Bacillati</taxon>
        <taxon>Actinomycetota</taxon>
        <taxon>Actinomycetes</taxon>
        <taxon>Streptosporangiales</taxon>
        <taxon>Thermomonosporaceae</taxon>
        <taxon>Actinomadura</taxon>
    </lineage>
</organism>
<feature type="transmembrane region" description="Helical" evidence="1">
    <location>
        <begin position="76"/>
        <end position="98"/>
    </location>
</feature>
<dbReference type="EMBL" id="WEGH01000007">
    <property type="protein sequence ID" value="MQY09788.1"/>
    <property type="molecule type" value="Genomic_DNA"/>
</dbReference>
<evidence type="ECO:0000313" key="2">
    <source>
        <dbReference type="EMBL" id="MQY09788.1"/>
    </source>
</evidence>
<comment type="caution">
    <text evidence="2">The sequence shown here is derived from an EMBL/GenBank/DDBJ whole genome shotgun (WGS) entry which is preliminary data.</text>
</comment>
<keyword evidence="1" id="KW-0472">Membrane</keyword>